<feature type="domain" description="DUF4116" evidence="3">
    <location>
        <begin position="568"/>
        <end position="616"/>
    </location>
</feature>
<evidence type="ECO:0000313" key="4">
    <source>
        <dbReference type="EMBL" id="RSH93917.1"/>
    </source>
</evidence>
<evidence type="ECO:0000259" key="3">
    <source>
        <dbReference type="Pfam" id="PF13475"/>
    </source>
</evidence>
<feature type="compositionally biased region" description="Polar residues" evidence="1">
    <location>
        <begin position="330"/>
        <end position="342"/>
    </location>
</feature>
<name>A0A427YS68_9TREE</name>
<proteinExistence type="predicted"/>
<evidence type="ECO:0008006" key="6">
    <source>
        <dbReference type="Google" id="ProtNLM"/>
    </source>
</evidence>
<dbReference type="InterPro" id="IPR025197">
    <property type="entry name" value="DUF4116"/>
</dbReference>
<dbReference type="EMBL" id="RSCD01000003">
    <property type="protein sequence ID" value="RSH93917.1"/>
    <property type="molecule type" value="Genomic_DNA"/>
</dbReference>
<dbReference type="Proteomes" id="UP000279259">
    <property type="component" value="Unassembled WGS sequence"/>
</dbReference>
<dbReference type="OrthoDB" id="192148at2759"/>
<feature type="domain" description="DUF4116" evidence="3">
    <location>
        <begin position="469"/>
        <end position="516"/>
    </location>
</feature>
<feature type="domain" description="CHAT" evidence="2">
    <location>
        <begin position="114"/>
        <end position="288"/>
    </location>
</feature>
<feature type="domain" description="DUF4116" evidence="3">
    <location>
        <begin position="394"/>
        <end position="441"/>
    </location>
</feature>
<keyword evidence="5" id="KW-1185">Reference proteome</keyword>
<sequence>MHHLVEFTPGRDSFDAIDDGRGLPALHLLDKIAERVQQQDEANRAFLLMGFAARLFEHAGRSADVDGYGKEAHKYIEKISRDSAAIHINSKAVCRLLAEPPLDESSARTKIERASQPLVVLFIAADPRDAQRLDTLGEMADLHRTVRASVLPGSMRVAICPGGRISELGAYLDIEKPSVVHYSGHGTKEGFWFRNDRGGTAKVDPAAFARLLAKHHQKGLRAVVMNACYTADQAQLLADATGHAVAMDGQLSDSGAIAFTKHFYGSMGAGNTFEVAFDEAADAMRLDPDLSALSPKLFKRVEVDQSPPTIAATPINPSAACTPSIITDSRQAGLAPSSTGTGELSEPLVASPTTPLDLQALAITTNLREAEESSSAGNIWTGDTLAGLSTEARKQFAIGVVRQNPKALANAPPDIQADKAVLMEAIKVFPPAVEYASESLRSNVDFMTEVVSHSSRVLIHGSPKIRGYRQVVLEAVKQNPMALEHASADLKKDEEIVLEAVKRSPLALRHADKSFRDDPNFMAKAVSHVGSLLELASPEVRGCKDVVIAAIKQDPMALEFASEELRGDREVVIEAVKRHLPALMYASEGFRGNVNCMTAVVQENGLALAYAAPILQGDDMTTLVEIDVSGGDRPPRPPIRRATKRIRMRARLSAESQQQP</sequence>
<dbReference type="Pfam" id="PF12770">
    <property type="entry name" value="CHAT"/>
    <property type="match status" value="1"/>
</dbReference>
<reference evidence="4 5" key="1">
    <citation type="submission" date="2018-11" db="EMBL/GenBank/DDBJ databases">
        <title>Genome sequence of Saitozyma podzolica DSM 27192.</title>
        <authorList>
            <person name="Aliyu H."/>
            <person name="Gorte O."/>
            <person name="Ochsenreither K."/>
        </authorList>
    </citation>
    <scope>NUCLEOTIDE SEQUENCE [LARGE SCALE GENOMIC DNA]</scope>
    <source>
        <strain evidence="4 5">DSM 27192</strain>
    </source>
</reference>
<evidence type="ECO:0000259" key="2">
    <source>
        <dbReference type="Pfam" id="PF12770"/>
    </source>
</evidence>
<dbReference type="InterPro" id="IPR024983">
    <property type="entry name" value="CHAT_dom"/>
</dbReference>
<feature type="region of interest" description="Disordered" evidence="1">
    <location>
        <begin position="330"/>
        <end position="349"/>
    </location>
</feature>
<accession>A0A427YS68</accession>
<dbReference type="AlphaFoldDB" id="A0A427YS68"/>
<evidence type="ECO:0000313" key="5">
    <source>
        <dbReference type="Proteomes" id="UP000279259"/>
    </source>
</evidence>
<organism evidence="4 5">
    <name type="scientific">Saitozyma podzolica</name>
    <dbReference type="NCBI Taxonomy" id="1890683"/>
    <lineage>
        <taxon>Eukaryota</taxon>
        <taxon>Fungi</taxon>
        <taxon>Dikarya</taxon>
        <taxon>Basidiomycota</taxon>
        <taxon>Agaricomycotina</taxon>
        <taxon>Tremellomycetes</taxon>
        <taxon>Tremellales</taxon>
        <taxon>Trimorphomycetaceae</taxon>
        <taxon>Saitozyma</taxon>
    </lineage>
</organism>
<gene>
    <name evidence="4" type="ORF">EHS25_006569</name>
</gene>
<protein>
    <recommendedName>
        <fullName evidence="6">CHAT domain-containing protein</fullName>
    </recommendedName>
</protein>
<dbReference type="Pfam" id="PF13475">
    <property type="entry name" value="DUF4116"/>
    <property type="match status" value="4"/>
</dbReference>
<comment type="caution">
    <text evidence="4">The sequence shown here is derived from an EMBL/GenBank/DDBJ whole genome shotgun (WGS) entry which is preliminary data.</text>
</comment>
<evidence type="ECO:0000256" key="1">
    <source>
        <dbReference type="SAM" id="MobiDB-lite"/>
    </source>
</evidence>
<feature type="domain" description="DUF4116" evidence="3">
    <location>
        <begin position="518"/>
        <end position="566"/>
    </location>
</feature>